<feature type="non-terminal residue" evidence="2">
    <location>
        <position position="9"/>
    </location>
</feature>
<dbReference type="EMBL" id="CAJOBJ010097999">
    <property type="protein sequence ID" value="CAF4573509.1"/>
    <property type="molecule type" value="Genomic_DNA"/>
</dbReference>
<sequence>MSGTTRAGT</sequence>
<name>A0A8S2YIQ1_9BILA</name>
<dbReference type="Proteomes" id="UP000681720">
    <property type="component" value="Unassembled WGS sequence"/>
</dbReference>
<dbReference type="Proteomes" id="UP000681967">
    <property type="component" value="Unassembled WGS sequence"/>
</dbReference>
<evidence type="ECO:0000313" key="3">
    <source>
        <dbReference type="EMBL" id="CAF4573509.1"/>
    </source>
</evidence>
<dbReference type="EMBL" id="CAJOBH010062428">
    <property type="protein sequence ID" value="CAF4431567.1"/>
    <property type="molecule type" value="Genomic_DNA"/>
</dbReference>
<dbReference type="EMBL" id="CAJOBJ010096111">
    <property type="protein sequence ID" value="CAF4565323.1"/>
    <property type="molecule type" value="Genomic_DNA"/>
</dbReference>
<protein>
    <submittedName>
        <fullName evidence="2">Uncharacterized protein</fullName>
    </submittedName>
</protein>
<gene>
    <name evidence="1" type="ORF">BYL167_LOCUS32926</name>
    <name evidence="2" type="ORF">GIL414_LOCUS37429</name>
    <name evidence="3" type="ORF">GIL414_LOCUS37776</name>
</gene>
<proteinExistence type="predicted"/>
<evidence type="ECO:0000313" key="4">
    <source>
        <dbReference type="Proteomes" id="UP000681720"/>
    </source>
</evidence>
<evidence type="ECO:0000313" key="2">
    <source>
        <dbReference type="EMBL" id="CAF4565323.1"/>
    </source>
</evidence>
<organism evidence="2 4">
    <name type="scientific">Rotaria magnacalcarata</name>
    <dbReference type="NCBI Taxonomy" id="392030"/>
    <lineage>
        <taxon>Eukaryota</taxon>
        <taxon>Metazoa</taxon>
        <taxon>Spiralia</taxon>
        <taxon>Gnathifera</taxon>
        <taxon>Rotifera</taxon>
        <taxon>Eurotatoria</taxon>
        <taxon>Bdelloidea</taxon>
        <taxon>Philodinida</taxon>
        <taxon>Philodinidae</taxon>
        <taxon>Rotaria</taxon>
    </lineage>
</organism>
<evidence type="ECO:0000313" key="1">
    <source>
        <dbReference type="EMBL" id="CAF4431567.1"/>
    </source>
</evidence>
<reference evidence="2" key="1">
    <citation type="submission" date="2021-02" db="EMBL/GenBank/DDBJ databases">
        <authorList>
            <person name="Nowell W R."/>
        </authorList>
    </citation>
    <scope>NUCLEOTIDE SEQUENCE</scope>
</reference>
<accession>A0A8S2YIQ1</accession>
<comment type="caution">
    <text evidence="2">The sequence shown here is derived from an EMBL/GenBank/DDBJ whole genome shotgun (WGS) entry which is preliminary data.</text>
</comment>